<dbReference type="AlphaFoldDB" id="A0A9P6TXR3"/>
<feature type="chain" id="PRO_5040354451" evidence="1">
    <location>
        <begin position="19"/>
        <end position="222"/>
    </location>
</feature>
<accession>A0A9P6TXR3</accession>
<keyword evidence="1" id="KW-0732">Signal</keyword>
<evidence type="ECO:0000256" key="1">
    <source>
        <dbReference type="SAM" id="SignalP"/>
    </source>
</evidence>
<evidence type="ECO:0000313" key="3">
    <source>
        <dbReference type="Proteomes" id="UP000807716"/>
    </source>
</evidence>
<dbReference type="OrthoDB" id="2424341at2759"/>
<dbReference type="EMBL" id="JAAAJB010000780">
    <property type="protein sequence ID" value="KAG0251182.1"/>
    <property type="molecule type" value="Genomic_DNA"/>
</dbReference>
<organism evidence="2 3">
    <name type="scientific">Actinomortierella ambigua</name>
    <dbReference type="NCBI Taxonomy" id="1343610"/>
    <lineage>
        <taxon>Eukaryota</taxon>
        <taxon>Fungi</taxon>
        <taxon>Fungi incertae sedis</taxon>
        <taxon>Mucoromycota</taxon>
        <taxon>Mortierellomycotina</taxon>
        <taxon>Mortierellomycetes</taxon>
        <taxon>Mortierellales</taxon>
        <taxon>Mortierellaceae</taxon>
        <taxon>Actinomortierella</taxon>
    </lineage>
</organism>
<dbReference type="Proteomes" id="UP000807716">
    <property type="component" value="Unassembled WGS sequence"/>
</dbReference>
<proteinExistence type="predicted"/>
<gene>
    <name evidence="2" type="ORF">DFQ27_008946</name>
</gene>
<protein>
    <submittedName>
        <fullName evidence="2">Uncharacterized protein</fullName>
    </submittedName>
</protein>
<sequence>MTAMLRCFVLIQLQAGSGSEGLTSCKERKKEGLQEQKPDACKHHNLDSHILGNYNWTNTDHTPNYCKAVSTSAKHSRNCKPRAEGVINVVSIKVSTSNVHLFLAGNHIWYAVSALPGMSDDTRRSIYGLVKVSVARHSSSEVGWCIDRGRELEETGKVLSRTLDDSREEHITRPRLFQIIANKLPVEVMPWVRKNEDSHAHGVLDAILMQLFPEGRAPYEMV</sequence>
<feature type="signal peptide" evidence="1">
    <location>
        <begin position="1"/>
        <end position="18"/>
    </location>
</feature>
<name>A0A9P6TXR3_9FUNG</name>
<keyword evidence="3" id="KW-1185">Reference proteome</keyword>
<evidence type="ECO:0000313" key="2">
    <source>
        <dbReference type="EMBL" id="KAG0251182.1"/>
    </source>
</evidence>
<reference evidence="2" key="1">
    <citation type="journal article" date="2020" name="Fungal Divers.">
        <title>Resolving the Mortierellaceae phylogeny through synthesis of multi-gene phylogenetics and phylogenomics.</title>
        <authorList>
            <person name="Vandepol N."/>
            <person name="Liber J."/>
            <person name="Desiro A."/>
            <person name="Na H."/>
            <person name="Kennedy M."/>
            <person name="Barry K."/>
            <person name="Grigoriev I.V."/>
            <person name="Miller A.N."/>
            <person name="O'Donnell K."/>
            <person name="Stajich J.E."/>
            <person name="Bonito G."/>
        </authorList>
    </citation>
    <scope>NUCLEOTIDE SEQUENCE</scope>
    <source>
        <strain evidence="2">BC1065</strain>
    </source>
</reference>
<comment type="caution">
    <text evidence="2">The sequence shown here is derived from an EMBL/GenBank/DDBJ whole genome shotgun (WGS) entry which is preliminary data.</text>
</comment>